<evidence type="ECO:0000313" key="4">
    <source>
        <dbReference type="RefSeq" id="XP_013382962.1"/>
    </source>
</evidence>
<keyword evidence="1" id="KW-1133">Transmembrane helix</keyword>
<feature type="signal peptide" evidence="2">
    <location>
        <begin position="1"/>
        <end position="23"/>
    </location>
</feature>
<evidence type="ECO:0000256" key="2">
    <source>
        <dbReference type="SAM" id="SignalP"/>
    </source>
</evidence>
<keyword evidence="1" id="KW-0472">Membrane</keyword>
<dbReference type="InParanoid" id="A0A1S3HAB1"/>
<sequence>MGKQVKFMLTCVIMFLAINLSGTVPTHSPGSPGALEMSVIIVGSTVGFLTMCALICCCYCKRRRGGVIQTPRNAIVYTTATVPVGQGYSIGLSSPPPNTGYGPGMSQQFVAQGSGIQAPNA</sequence>
<keyword evidence="3" id="KW-1185">Reference proteome</keyword>
<keyword evidence="1" id="KW-0812">Transmembrane</keyword>
<dbReference type="Proteomes" id="UP000085678">
    <property type="component" value="Unplaced"/>
</dbReference>
<keyword evidence="2" id="KW-0732">Signal</keyword>
<dbReference type="AlphaFoldDB" id="A0A1S3HAB1"/>
<evidence type="ECO:0000313" key="3">
    <source>
        <dbReference type="Proteomes" id="UP000085678"/>
    </source>
</evidence>
<dbReference type="RefSeq" id="XP_013382962.1">
    <property type="nucleotide sequence ID" value="XM_013527508.1"/>
</dbReference>
<feature type="chain" id="PRO_5010331722" evidence="2">
    <location>
        <begin position="24"/>
        <end position="121"/>
    </location>
</feature>
<reference evidence="4" key="1">
    <citation type="submission" date="2025-08" db="UniProtKB">
        <authorList>
            <consortium name="RefSeq"/>
        </authorList>
    </citation>
    <scope>IDENTIFICATION</scope>
    <source>
        <tissue evidence="4">Gonads</tissue>
    </source>
</reference>
<accession>A0A1S3HAB1</accession>
<protein>
    <submittedName>
        <fullName evidence="4">Uncharacterized protein LOC106153533</fullName>
    </submittedName>
</protein>
<proteinExistence type="predicted"/>
<name>A0A1S3HAB1_LINAN</name>
<dbReference type="KEGG" id="lak:106153533"/>
<gene>
    <name evidence="4" type="primary">LOC106153533</name>
</gene>
<feature type="transmembrane region" description="Helical" evidence="1">
    <location>
        <begin position="39"/>
        <end position="60"/>
    </location>
</feature>
<evidence type="ECO:0000256" key="1">
    <source>
        <dbReference type="SAM" id="Phobius"/>
    </source>
</evidence>
<organism evidence="3 4">
    <name type="scientific">Lingula anatina</name>
    <name type="common">Brachiopod</name>
    <name type="synonym">Lingula unguis</name>
    <dbReference type="NCBI Taxonomy" id="7574"/>
    <lineage>
        <taxon>Eukaryota</taxon>
        <taxon>Metazoa</taxon>
        <taxon>Spiralia</taxon>
        <taxon>Lophotrochozoa</taxon>
        <taxon>Brachiopoda</taxon>
        <taxon>Linguliformea</taxon>
        <taxon>Lingulata</taxon>
        <taxon>Lingulida</taxon>
        <taxon>Linguloidea</taxon>
        <taxon>Lingulidae</taxon>
        <taxon>Lingula</taxon>
    </lineage>
</organism>
<dbReference type="GeneID" id="106153533"/>